<dbReference type="EMBL" id="CATQJA010002610">
    <property type="protein sequence ID" value="CAJ0572948.1"/>
    <property type="molecule type" value="Genomic_DNA"/>
</dbReference>
<evidence type="ECO:0000313" key="2">
    <source>
        <dbReference type="EMBL" id="CAJ0572948.1"/>
    </source>
</evidence>
<reference evidence="2" key="1">
    <citation type="submission" date="2023-06" db="EMBL/GenBank/DDBJ databases">
        <authorList>
            <person name="Delattre M."/>
        </authorList>
    </citation>
    <scope>NUCLEOTIDE SEQUENCE</scope>
    <source>
        <strain evidence="2">AF72</strain>
    </source>
</reference>
<keyword evidence="3" id="KW-1185">Reference proteome</keyword>
<accession>A0AA36CRZ6</accession>
<feature type="transmembrane region" description="Helical" evidence="1">
    <location>
        <begin position="38"/>
        <end position="58"/>
    </location>
</feature>
<dbReference type="Proteomes" id="UP001177023">
    <property type="component" value="Unassembled WGS sequence"/>
</dbReference>
<gene>
    <name evidence="2" type="ORF">MSPICULIGERA_LOCUS11321</name>
</gene>
<evidence type="ECO:0000256" key="1">
    <source>
        <dbReference type="SAM" id="Phobius"/>
    </source>
</evidence>
<dbReference type="AlphaFoldDB" id="A0AA36CRZ6"/>
<evidence type="ECO:0000313" key="3">
    <source>
        <dbReference type="Proteomes" id="UP001177023"/>
    </source>
</evidence>
<proteinExistence type="predicted"/>
<keyword evidence="1" id="KW-1133">Transmembrane helix</keyword>
<name>A0AA36CRZ6_9BILA</name>
<protein>
    <submittedName>
        <fullName evidence="2">Uncharacterized protein</fullName>
    </submittedName>
</protein>
<feature type="non-terminal residue" evidence="2">
    <location>
        <position position="1"/>
    </location>
</feature>
<organism evidence="2 3">
    <name type="scientific">Mesorhabditis spiculigera</name>
    <dbReference type="NCBI Taxonomy" id="96644"/>
    <lineage>
        <taxon>Eukaryota</taxon>
        <taxon>Metazoa</taxon>
        <taxon>Ecdysozoa</taxon>
        <taxon>Nematoda</taxon>
        <taxon>Chromadorea</taxon>
        <taxon>Rhabditida</taxon>
        <taxon>Rhabditina</taxon>
        <taxon>Rhabditomorpha</taxon>
        <taxon>Rhabditoidea</taxon>
        <taxon>Rhabditidae</taxon>
        <taxon>Mesorhabditinae</taxon>
        <taxon>Mesorhabditis</taxon>
    </lineage>
</organism>
<sequence>MAGFMTVLTMCAIIQTLFFKHQKLLPVNSKWRFSKTGWMIYIAGLYISMEALLCWAIGHIPLQDGFDAPAMQILVKKYPCLAYLRDEPAIYAADMSGNEVTVSAIILLCVIVVIVIKSYERQHKEDAEAISRHPYLPAASPDHSIWDPVGVLCRDYVYRHRLLPTNQ</sequence>
<comment type="caution">
    <text evidence="2">The sequence shown here is derived from an EMBL/GenBank/DDBJ whole genome shotgun (WGS) entry which is preliminary data.</text>
</comment>
<feature type="transmembrane region" description="Helical" evidence="1">
    <location>
        <begin position="100"/>
        <end position="116"/>
    </location>
</feature>
<keyword evidence="1" id="KW-0472">Membrane</keyword>
<keyword evidence="1" id="KW-0812">Transmembrane</keyword>